<feature type="signal peptide" evidence="2">
    <location>
        <begin position="1"/>
        <end position="21"/>
    </location>
</feature>
<feature type="compositionally biased region" description="Basic and acidic residues" evidence="1">
    <location>
        <begin position="303"/>
        <end position="315"/>
    </location>
</feature>
<evidence type="ECO:0000256" key="1">
    <source>
        <dbReference type="SAM" id="MobiDB-lite"/>
    </source>
</evidence>
<gene>
    <name evidence="3" type="ORF">Baya_11586</name>
</gene>
<evidence type="ECO:0000313" key="3">
    <source>
        <dbReference type="EMBL" id="TSQ24019.1"/>
    </source>
</evidence>
<dbReference type="OrthoDB" id="432311at2759"/>
<evidence type="ECO:0000313" key="4">
    <source>
        <dbReference type="Proteomes" id="UP000319801"/>
    </source>
</evidence>
<sequence length="315" mass="33487">MAVVGMGMGMMGMAVVGMGMGDGGDGCDGDGDGDAGGDGGDGDGDGDDGDGCGGDGDGDGLVMGMDVELCVLCPVCREPLSYDANALLSSPLPEFPQASSDSSATPCTDALDPPIPAQSLSPPPLSECSDQNPLPPPVENKSNLPHHPAPHGRRQQPEFRGGRRARGGGHAAHMVPPPVLENLARLSVSSAENSRNFEAQLGDGHSAQLRQAFGDEHVRTDHQETPGAKHEHATSDITETGAKERGTRQEHERGRRYGPRRPPYSHFQERSTQWDNGGNIHYYRGARGHRAGPHRGTWKRSRQRTENELRKEGVL</sequence>
<feature type="compositionally biased region" description="Basic and acidic residues" evidence="1">
    <location>
        <begin position="222"/>
        <end position="234"/>
    </location>
</feature>
<feature type="region of interest" description="Disordered" evidence="1">
    <location>
        <begin position="94"/>
        <end position="177"/>
    </location>
</feature>
<feature type="chain" id="PRO_5022134461" evidence="2">
    <location>
        <begin position="22"/>
        <end position="315"/>
    </location>
</feature>
<feature type="compositionally biased region" description="Pro residues" evidence="1">
    <location>
        <begin position="113"/>
        <end position="125"/>
    </location>
</feature>
<evidence type="ECO:0000256" key="2">
    <source>
        <dbReference type="SAM" id="SignalP"/>
    </source>
</evidence>
<protein>
    <submittedName>
        <fullName evidence="3">Uncharacterized protein</fullName>
    </submittedName>
</protein>
<feature type="region of interest" description="Disordered" evidence="1">
    <location>
        <begin position="25"/>
        <end position="53"/>
    </location>
</feature>
<comment type="caution">
    <text evidence="3">The sequence shown here is derived from an EMBL/GenBank/DDBJ whole genome shotgun (WGS) entry which is preliminary data.</text>
</comment>
<dbReference type="Proteomes" id="UP000319801">
    <property type="component" value="Unassembled WGS sequence"/>
</dbReference>
<keyword evidence="2" id="KW-0732">Signal</keyword>
<dbReference type="AlphaFoldDB" id="A0A556UZQ8"/>
<name>A0A556UZQ8_BAGYA</name>
<feature type="compositionally biased region" description="Acidic residues" evidence="1">
    <location>
        <begin position="25"/>
        <end position="50"/>
    </location>
</feature>
<keyword evidence="4" id="KW-1185">Reference proteome</keyword>
<feature type="compositionally biased region" description="Basic and acidic residues" evidence="1">
    <location>
        <begin position="241"/>
        <end position="255"/>
    </location>
</feature>
<accession>A0A556UZQ8</accession>
<proteinExistence type="predicted"/>
<organism evidence="3 4">
    <name type="scientific">Bagarius yarrelli</name>
    <name type="common">Goonch</name>
    <name type="synonym">Bagrus yarrelli</name>
    <dbReference type="NCBI Taxonomy" id="175774"/>
    <lineage>
        <taxon>Eukaryota</taxon>
        <taxon>Metazoa</taxon>
        <taxon>Chordata</taxon>
        <taxon>Craniata</taxon>
        <taxon>Vertebrata</taxon>
        <taxon>Euteleostomi</taxon>
        <taxon>Actinopterygii</taxon>
        <taxon>Neopterygii</taxon>
        <taxon>Teleostei</taxon>
        <taxon>Ostariophysi</taxon>
        <taxon>Siluriformes</taxon>
        <taxon>Sisoridae</taxon>
        <taxon>Sisorinae</taxon>
        <taxon>Bagarius</taxon>
    </lineage>
</organism>
<reference evidence="3 4" key="1">
    <citation type="journal article" date="2019" name="Genome Biol. Evol.">
        <title>Whole-Genome Sequencing of the Giant Devil Catfish, Bagarius yarrelli.</title>
        <authorList>
            <person name="Jiang W."/>
            <person name="Lv Y."/>
            <person name="Cheng L."/>
            <person name="Yang K."/>
            <person name="Chao B."/>
            <person name="Wang X."/>
            <person name="Li Y."/>
            <person name="Pan X."/>
            <person name="You X."/>
            <person name="Zhang Y."/>
            <person name="Yang J."/>
            <person name="Li J."/>
            <person name="Zhang X."/>
            <person name="Liu S."/>
            <person name="Sun C."/>
            <person name="Yang J."/>
            <person name="Shi Q."/>
        </authorList>
    </citation>
    <scope>NUCLEOTIDE SEQUENCE [LARGE SCALE GENOMIC DNA]</scope>
    <source>
        <strain evidence="3">JWS20170419001</strain>
        <tissue evidence="3">Muscle</tissue>
    </source>
</reference>
<feature type="compositionally biased region" description="Polar residues" evidence="1">
    <location>
        <begin position="97"/>
        <end position="106"/>
    </location>
</feature>
<dbReference type="EMBL" id="VCAZ01000083">
    <property type="protein sequence ID" value="TSQ24019.1"/>
    <property type="molecule type" value="Genomic_DNA"/>
</dbReference>
<feature type="region of interest" description="Disordered" evidence="1">
    <location>
        <begin position="222"/>
        <end position="315"/>
    </location>
</feature>
<feature type="compositionally biased region" description="Basic residues" evidence="1">
    <location>
        <begin position="284"/>
        <end position="302"/>
    </location>
</feature>